<sequence>MYGLEVAERNPETSKVISVACRFSIKYGREINTNGKRKRTTRVHYFNFPFRTDSYTNQCIRRSGAGTKF</sequence>
<evidence type="ECO:0000313" key="2">
    <source>
        <dbReference type="Proteomes" id="UP000688947"/>
    </source>
</evidence>
<comment type="caution">
    <text evidence="1">The sequence shown here is derived from an EMBL/GenBank/DDBJ whole genome shotgun (WGS) entry which is preliminary data.</text>
</comment>
<dbReference type="PANTHER" id="PTHR37067">
    <property type="entry name" value="PX DOMAIN-CONTAINING PROTEIN"/>
    <property type="match status" value="1"/>
</dbReference>
<proteinExistence type="predicted"/>
<organism evidence="1 2">
    <name type="scientific">Phytophthora cactorum</name>
    <dbReference type="NCBI Taxonomy" id="29920"/>
    <lineage>
        <taxon>Eukaryota</taxon>
        <taxon>Sar</taxon>
        <taxon>Stramenopiles</taxon>
        <taxon>Oomycota</taxon>
        <taxon>Peronosporomycetes</taxon>
        <taxon>Peronosporales</taxon>
        <taxon>Peronosporaceae</taxon>
        <taxon>Phytophthora</taxon>
    </lineage>
</organism>
<dbReference type="OrthoDB" id="129241at2759"/>
<dbReference type="Proteomes" id="UP000688947">
    <property type="component" value="Unassembled WGS sequence"/>
</dbReference>
<accession>A0A8T1TYV8</accession>
<reference evidence="1" key="1">
    <citation type="submission" date="2021-01" db="EMBL/GenBank/DDBJ databases">
        <title>Phytophthora aleatoria, a newly-described species from Pinus radiata is distinct from Phytophthora cactorum isolates based on comparative genomics.</title>
        <authorList>
            <person name="Mcdougal R."/>
            <person name="Panda P."/>
            <person name="Williams N."/>
            <person name="Studholme D.J."/>
        </authorList>
    </citation>
    <scope>NUCLEOTIDE SEQUENCE</scope>
    <source>
        <strain evidence="1">NZFS 3830</strain>
    </source>
</reference>
<evidence type="ECO:0000313" key="1">
    <source>
        <dbReference type="EMBL" id="KAG6950204.1"/>
    </source>
</evidence>
<dbReference type="EMBL" id="JAENGZ010001158">
    <property type="protein sequence ID" value="KAG6950204.1"/>
    <property type="molecule type" value="Genomic_DNA"/>
</dbReference>
<dbReference type="AlphaFoldDB" id="A0A8T1TYV8"/>
<name>A0A8T1TYV8_9STRA</name>
<protein>
    <submittedName>
        <fullName evidence="1">Uncharacterized protein</fullName>
    </submittedName>
</protein>
<gene>
    <name evidence="1" type="ORF">JG687_00014401</name>
</gene>
<dbReference type="PANTHER" id="PTHR37067:SF3">
    <property type="entry name" value="PX DOMAIN-CONTAINING PROTEIN"/>
    <property type="match status" value="1"/>
</dbReference>